<dbReference type="PROSITE" id="PS50294">
    <property type="entry name" value="WD_REPEATS_REGION"/>
    <property type="match status" value="1"/>
</dbReference>
<feature type="region of interest" description="Disordered" evidence="7">
    <location>
        <begin position="233"/>
        <end position="268"/>
    </location>
</feature>
<dbReference type="GO" id="GO:0032040">
    <property type="term" value="C:small-subunit processome"/>
    <property type="evidence" value="ECO:0007669"/>
    <property type="project" value="TreeGrafter"/>
</dbReference>
<organism evidence="8 9">
    <name type="scientific">Nitzschia inconspicua</name>
    <dbReference type="NCBI Taxonomy" id="303405"/>
    <lineage>
        <taxon>Eukaryota</taxon>
        <taxon>Sar</taxon>
        <taxon>Stramenopiles</taxon>
        <taxon>Ochrophyta</taxon>
        <taxon>Bacillariophyta</taxon>
        <taxon>Bacillariophyceae</taxon>
        <taxon>Bacillariophycidae</taxon>
        <taxon>Bacillariales</taxon>
        <taxon>Bacillariaceae</taxon>
        <taxon>Nitzschia</taxon>
    </lineage>
</organism>
<sequence>MAKTTNHQPLKGQSKKRLSKDFASPLTAQHEEQGQKGLLLLSSSSDGASKKKKLLKHSSERNPPRSKKSQKRARREAQEDLEEEKLTNLLFGDGAGEVSSSFDGKNLFVEDSTTKVVVTNKDSDNTQEKPFTFQLDRTGQEDEDSSSTEVARKSEPNLLKRNVDSDDENDSDFSEDHNRDKGDAPAWEDPDDGATTTLVDASYRLRKLRRSREETEALSSHELEHRLRERYEDTAQGAARTDWAKTSLPPKGKRQITSDDDTEDEGSEDEALTLFNTSKSLLASSRNRLPPNILNIIRCPDANQADPNKAVVRAVNFHPGSDPEQPLMLTAGLDKNLRFFQIGEEKSKKIHGIHFPKMPIYSASFLGNTGKVVLSGRRNFFYFYDAVAGKVDLVPRILGREERSWEKHAVSPDGQVVAFVGNDGYVVLVDTHSKQWIGNLKLNGSVRAITFSPDGSEILASGSDGDIYRWDLKSRRCLERFPNGDGTITSSLSASFKNLAVGAESGVVNLYSEHQRQSMLGSRDKAPLKSIMNLHTSADCVRFNTDGQILAMSTQREKDSLKLLHVPSQTVFSNWPTSKTPLGYVWSSDFSPQSKFLAIGNDKGKCLLYKLKHYND</sequence>
<dbReference type="GO" id="GO:0006364">
    <property type="term" value="P:rRNA processing"/>
    <property type="evidence" value="ECO:0007669"/>
    <property type="project" value="UniProtKB-KW"/>
</dbReference>
<dbReference type="GO" id="GO:0034388">
    <property type="term" value="C:Pwp2p-containing subcomplex of 90S preribosome"/>
    <property type="evidence" value="ECO:0007669"/>
    <property type="project" value="TreeGrafter"/>
</dbReference>
<feature type="repeat" description="WD" evidence="6">
    <location>
        <begin position="446"/>
        <end position="480"/>
    </location>
</feature>
<comment type="subcellular location">
    <subcellularLocation>
        <location evidence="1">Nucleus</location>
        <location evidence="1">Nucleolus</location>
    </subcellularLocation>
</comment>
<dbReference type="PANTHER" id="PTHR18359">
    <property type="entry name" value="WD-REPEAT PROTEIN-RELATED"/>
    <property type="match status" value="1"/>
</dbReference>
<comment type="caution">
    <text evidence="8">The sequence shown here is derived from an EMBL/GenBank/DDBJ whole genome shotgun (WGS) entry which is preliminary data.</text>
</comment>
<feature type="region of interest" description="Disordered" evidence="7">
    <location>
        <begin position="1"/>
        <end position="199"/>
    </location>
</feature>
<evidence type="ECO:0000256" key="1">
    <source>
        <dbReference type="ARBA" id="ARBA00004604"/>
    </source>
</evidence>
<reference evidence="8" key="1">
    <citation type="journal article" date="2021" name="Sci. Rep.">
        <title>Diploid genomic architecture of Nitzschia inconspicua, an elite biomass production diatom.</title>
        <authorList>
            <person name="Oliver A."/>
            <person name="Podell S."/>
            <person name="Pinowska A."/>
            <person name="Traller J.C."/>
            <person name="Smith S.R."/>
            <person name="McClure R."/>
            <person name="Beliaev A."/>
            <person name="Bohutskyi P."/>
            <person name="Hill E.A."/>
            <person name="Rabines A."/>
            <person name="Zheng H."/>
            <person name="Allen L.Z."/>
            <person name="Kuo A."/>
            <person name="Grigoriev I.V."/>
            <person name="Allen A.E."/>
            <person name="Hazlebeck D."/>
            <person name="Allen E.E."/>
        </authorList>
    </citation>
    <scope>NUCLEOTIDE SEQUENCE</scope>
    <source>
        <strain evidence="8">Hildebrandi</strain>
    </source>
</reference>
<dbReference type="SMART" id="SM00320">
    <property type="entry name" value="WD40"/>
    <property type="match status" value="4"/>
</dbReference>
<dbReference type="InterPro" id="IPR045161">
    <property type="entry name" value="Utp18"/>
</dbReference>
<dbReference type="PANTHER" id="PTHR18359:SF0">
    <property type="entry name" value="U3 SMALL NUCLEOLAR RNA-ASSOCIATED PROTEIN 18 HOMOLOG"/>
    <property type="match status" value="1"/>
</dbReference>
<evidence type="ECO:0000256" key="7">
    <source>
        <dbReference type="SAM" id="MobiDB-lite"/>
    </source>
</evidence>
<keyword evidence="4" id="KW-0677">Repeat</keyword>
<proteinExistence type="predicted"/>
<evidence type="ECO:0000256" key="2">
    <source>
        <dbReference type="ARBA" id="ARBA00022552"/>
    </source>
</evidence>
<feature type="compositionally biased region" description="Acidic residues" evidence="7">
    <location>
        <begin position="258"/>
        <end position="268"/>
    </location>
</feature>
<evidence type="ECO:0000256" key="3">
    <source>
        <dbReference type="ARBA" id="ARBA00022574"/>
    </source>
</evidence>
<dbReference type="OrthoDB" id="1935146at2759"/>
<keyword evidence="5" id="KW-0539">Nucleus</keyword>
<dbReference type="Proteomes" id="UP000693970">
    <property type="component" value="Unassembled WGS sequence"/>
</dbReference>
<evidence type="ECO:0000313" key="8">
    <source>
        <dbReference type="EMBL" id="KAG7347777.1"/>
    </source>
</evidence>
<evidence type="ECO:0000256" key="6">
    <source>
        <dbReference type="PROSITE-ProRule" id="PRU00221"/>
    </source>
</evidence>
<evidence type="ECO:0000256" key="4">
    <source>
        <dbReference type="ARBA" id="ARBA00022737"/>
    </source>
</evidence>
<dbReference type="Pfam" id="PF00400">
    <property type="entry name" value="WD40"/>
    <property type="match status" value="1"/>
</dbReference>
<gene>
    <name evidence="8" type="ORF">IV203_016482</name>
</gene>
<accession>A0A9K3KQ10</accession>
<keyword evidence="9" id="KW-1185">Reference proteome</keyword>
<protein>
    <submittedName>
        <fullName evidence="8">WD40 repeat-containing protein</fullName>
    </submittedName>
</protein>
<dbReference type="PROSITE" id="PS50082">
    <property type="entry name" value="WD_REPEATS_2"/>
    <property type="match status" value="1"/>
</dbReference>
<reference evidence="8" key="2">
    <citation type="submission" date="2021-04" db="EMBL/GenBank/DDBJ databases">
        <authorList>
            <person name="Podell S."/>
        </authorList>
    </citation>
    <scope>NUCLEOTIDE SEQUENCE</scope>
    <source>
        <strain evidence="8">Hildebrandi</strain>
    </source>
</reference>
<evidence type="ECO:0000256" key="5">
    <source>
        <dbReference type="ARBA" id="ARBA00023242"/>
    </source>
</evidence>
<feature type="compositionally biased region" description="Basic and acidic residues" evidence="7">
    <location>
        <begin position="174"/>
        <end position="183"/>
    </location>
</feature>
<evidence type="ECO:0000313" key="9">
    <source>
        <dbReference type="Proteomes" id="UP000693970"/>
    </source>
</evidence>
<dbReference type="AlphaFoldDB" id="A0A9K3KQ10"/>
<feature type="compositionally biased region" description="Low complexity" evidence="7">
    <location>
        <begin position="36"/>
        <end position="47"/>
    </location>
</feature>
<keyword evidence="3 6" id="KW-0853">WD repeat</keyword>
<dbReference type="InterPro" id="IPR001680">
    <property type="entry name" value="WD40_rpt"/>
</dbReference>
<name>A0A9K3KQ10_9STRA</name>
<dbReference type="EMBL" id="JAGRRH010000020">
    <property type="protein sequence ID" value="KAG7347777.1"/>
    <property type="molecule type" value="Genomic_DNA"/>
</dbReference>
<feature type="compositionally biased region" description="Basic residues" evidence="7">
    <location>
        <begin position="64"/>
        <end position="74"/>
    </location>
</feature>
<keyword evidence="2" id="KW-0698">rRNA processing</keyword>